<comment type="similarity">
    <text evidence="6">Belongs to the radical SAM superfamily. Anaerobic sulfatase-maturating enzyme family.</text>
</comment>
<comment type="cofactor">
    <cofactor evidence="1">
        <name>[4Fe-4S] cluster</name>
        <dbReference type="ChEBI" id="CHEBI:49883"/>
    </cofactor>
</comment>
<dbReference type="UniPathway" id="UPA00782"/>
<evidence type="ECO:0000313" key="8">
    <source>
        <dbReference type="EMBL" id="ADN37284.1"/>
    </source>
</evidence>
<dbReference type="Proteomes" id="UP000006565">
    <property type="component" value="Chromosome"/>
</dbReference>
<organism evidence="8 9">
    <name type="scientific">Methanolacinia petrolearia (strain DSM 11571 / OCM 486 / SEBR 4847)</name>
    <name type="common">Methanoplanus petrolearius</name>
    <dbReference type="NCBI Taxonomy" id="679926"/>
    <lineage>
        <taxon>Archaea</taxon>
        <taxon>Methanobacteriati</taxon>
        <taxon>Methanobacteriota</taxon>
        <taxon>Stenosarchaea group</taxon>
        <taxon>Methanomicrobia</taxon>
        <taxon>Methanomicrobiales</taxon>
        <taxon>Methanomicrobiaceae</taxon>
        <taxon>Methanolacinia</taxon>
    </lineage>
</organism>
<dbReference type="GO" id="GO:0051536">
    <property type="term" value="F:iron-sulfur cluster binding"/>
    <property type="evidence" value="ECO:0007669"/>
    <property type="project" value="UniProtKB-KW"/>
</dbReference>
<reference evidence="8 9" key="1">
    <citation type="journal article" date="2010" name="Stand. Genomic Sci.">
        <title>Complete genome sequence of Methanoplanus petrolearius type strain (SEBR 4847).</title>
        <authorList>
            <person name="Brambilla E."/>
            <person name="Djao O.D."/>
            <person name="Daligault H."/>
            <person name="Lapidus A."/>
            <person name="Lucas S."/>
            <person name="Hammon N."/>
            <person name="Nolan M."/>
            <person name="Tice H."/>
            <person name="Cheng J.F."/>
            <person name="Han C."/>
            <person name="Tapia R."/>
            <person name="Goodwin L."/>
            <person name="Pitluck S."/>
            <person name="Liolios K."/>
            <person name="Ivanova N."/>
            <person name="Mavromatis K."/>
            <person name="Mikhailova N."/>
            <person name="Pati A."/>
            <person name="Chen A."/>
            <person name="Palaniappan K."/>
            <person name="Land M."/>
            <person name="Hauser L."/>
            <person name="Chang Y.J."/>
            <person name="Jeffries C.D."/>
            <person name="Rohde M."/>
            <person name="Spring S."/>
            <person name="Sikorski J."/>
            <person name="Goker M."/>
            <person name="Woyke T."/>
            <person name="Bristow J."/>
            <person name="Eisen J.A."/>
            <person name="Markowitz V."/>
            <person name="Hugenholtz P."/>
            <person name="Kyrpides N.C."/>
            <person name="Klenk H.P."/>
        </authorList>
    </citation>
    <scope>NUCLEOTIDE SEQUENCE [LARGE SCALE GENOMIC DNA]</scope>
    <source>
        <strain evidence="9">DSM 11571 / OCM 486 / SEBR 4847</strain>
    </source>
</reference>
<feature type="domain" description="Radical SAM core" evidence="7">
    <location>
        <begin position="85"/>
        <end position="332"/>
    </location>
</feature>
<evidence type="ECO:0000256" key="6">
    <source>
        <dbReference type="ARBA" id="ARBA00023601"/>
    </source>
</evidence>
<evidence type="ECO:0000259" key="7">
    <source>
        <dbReference type="PROSITE" id="PS51918"/>
    </source>
</evidence>
<dbReference type="InterPro" id="IPR023885">
    <property type="entry name" value="4Fe4S-binding_SPASM_dom"/>
</dbReference>
<dbReference type="AlphaFoldDB" id="E1RF40"/>
<dbReference type="CDD" id="cd01335">
    <property type="entry name" value="Radical_SAM"/>
    <property type="match status" value="1"/>
</dbReference>
<dbReference type="OrthoDB" id="5620at2157"/>
<dbReference type="HOGENOM" id="CLU_009273_3_1_2"/>
<proteinExistence type="inferred from homology"/>
<evidence type="ECO:0000313" key="9">
    <source>
        <dbReference type="Proteomes" id="UP000006565"/>
    </source>
</evidence>
<dbReference type="EMBL" id="CP002117">
    <property type="protein sequence ID" value="ADN37284.1"/>
    <property type="molecule type" value="Genomic_DNA"/>
</dbReference>
<keyword evidence="4" id="KW-0408">Iron</keyword>
<dbReference type="eggNOG" id="arCOG00945">
    <property type="taxonomic scope" value="Archaea"/>
</dbReference>
<dbReference type="STRING" id="679926.Mpet_2540"/>
<accession>E1RF40</accession>
<dbReference type="Pfam" id="PF04055">
    <property type="entry name" value="Radical_SAM"/>
    <property type="match status" value="1"/>
</dbReference>
<name>E1RF40_METP4</name>
<dbReference type="InterPro" id="IPR007197">
    <property type="entry name" value="rSAM"/>
</dbReference>
<evidence type="ECO:0000256" key="3">
    <source>
        <dbReference type="ARBA" id="ARBA00022723"/>
    </source>
</evidence>
<dbReference type="PROSITE" id="PS51918">
    <property type="entry name" value="RADICAL_SAM"/>
    <property type="match status" value="1"/>
</dbReference>
<dbReference type="PANTHER" id="PTHR43273:SF3">
    <property type="entry name" value="ANAEROBIC SULFATASE-MATURATING ENZYME HOMOLOG ASLB-RELATED"/>
    <property type="match status" value="1"/>
</dbReference>
<dbReference type="Gene3D" id="3.20.20.70">
    <property type="entry name" value="Aldolase class I"/>
    <property type="match status" value="1"/>
</dbReference>
<keyword evidence="9" id="KW-1185">Reference proteome</keyword>
<dbReference type="GeneID" id="9745033"/>
<dbReference type="InterPro" id="IPR058240">
    <property type="entry name" value="rSAM_sf"/>
</dbReference>
<keyword evidence="3" id="KW-0479">Metal-binding</keyword>
<dbReference type="GO" id="GO:0046872">
    <property type="term" value="F:metal ion binding"/>
    <property type="evidence" value="ECO:0007669"/>
    <property type="project" value="UniProtKB-KW"/>
</dbReference>
<evidence type="ECO:0000256" key="2">
    <source>
        <dbReference type="ARBA" id="ARBA00022691"/>
    </source>
</evidence>
<dbReference type="PANTHER" id="PTHR43273">
    <property type="entry name" value="ANAEROBIC SULFATASE-MATURATING ENZYME HOMOLOG ASLB-RELATED"/>
    <property type="match status" value="1"/>
</dbReference>
<dbReference type="GO" id="GO:0016491">
    <property type="term" value="F:oxidoreductase activity"/>
    <property type="evidence" value="ECO:0007669"/>
    <property type="project" value="InterPro"/>
</dbReference>
<dbReference type="InterPro" id="IPR013785">
    <property type="entry name" value="Aldolase_TIM"/>
</dbReference>
<keyword evidence="5" id="KW-0411">Iron-sulfur</keyword>
<dbReference type="RefSeq" id="WP_013330457.1">
    <property type="nucleotide sequence ID" value="NC_014507.1"/>
</dbReference>
<dbReference type="SFLD" id="SFLDG01067">
    <property type="entry name" value="SPASM/twitch_domain_containing"/>
    <property type="match status" value="1"/>
</dbReference>
<dbReference type="SFLD" id="SFLDS00029">
    <property type="entry name" value="Radical_SAM"/>
    <property type="match status" value="1"/>
</dbReference>
<dbReference type="SUPFAM" id="SSF102114">
    <property type="entry name" value="Radical SAM enzymes"/>
    <property type="match status" value="1"/>
</dbReference>
<dbReference type="InterPro" id="IPR023867">
    <property type="entry name" value="Sulphatase_maturase_rSAM"/>
</dbReference>
<evidence type="ECO:0000256" key="1">
    <source>
        <dbReference type="ARBA" id="ARBA00001966"/>
    </source>
</evidence>
<protein>
    <submittedName>
        <fullName evidence="8">Radical SAM domain protein</fullName>
    </submittedName>
</protein>
<sequence length="443" mass="49545">MIKIKNSMYNIYLPGTDTGEYFLFNSFQGSIAVIDDAVKNSLLHRDLSSFDDDYIAALHQNGFIVEDGKDEFLAYENSFRSRVMDPGEYEFCICLTERCNLACSYCGSGERGRGRSFENETIDRAISFIKEETSASRRKNLNIRVFGGEPLLEYNILIKLLSELKEWAVSRGTGFYAALITNGTMLSGEKIGELSPFVSVVQLTLEGSREYHDKIRKNIDGSGTYDTIAGAVKDCIEAGIKVLLRIHVSKENSEGLDDLFFDLKERDFGTNEVGLSVSPLLFGSSICRFHPFQCSIGNDHGAPLYEAWRLAMKHGLNPLLKPMSNHIMPGCPFKNFYSAIIDPSGGIHRCLKQAGRETECNESLCGNIFDDPSSAGDVEKKDEPLKREFNLPACESCSYLPLCDGGCQGIRFVDENFSPGDYCRAVKEITNERIYSYIGQIRR</sequence>
<gene>
    <name evidence="8" type="ordered locus">Mpet_2540</name>
</gene>
<evidence type="ECO:0000256" key="5">
    <source>
        <dbReference type="ARBA" id="ARBA00023014"/>
    </source>
</evidence>
<evidence type="ECO:0000256" key="4">
    <source>
        <dbReference type="ARBA" id="ARBA00023004"/>
    </source>
</evidence>
<dbReference type="NCBIfam" id="TIGR04085">
    <property type="entry name" value="rSAM_more_4Fe4S"/>
    <property type="match status" value="1"/>
</dbReference>
<keyword evidence="2" id="KW-0949">S-adenosyl-L-methionine</keyword>
<dbReference type="KEGG" id="mpi:Mpet_2540"/>